<reference evidence="1 2" key="1">
    <citation type="journal article" date="2021" name="Elife">
        <title>Chloroplast acquisition without the gene transfer in kleptoplastic sea slugs, Plakobranchus ocellatus.</title>
        <authorList>
            <person name="Maeda T."/>
            <person name="Takahashi S."/>
            <person name="Yoshida T."/>
            <person name="Shimamura S."/>
            <person name="Takaki Y."/>
            <person name="Nagai Y."/>
            <person name="Toyoda A."/>
            <person name="Suzuki Y."/>
            <person name="Arimoto A."/>
            <person name="Ishii H."/>
            <person name="Satoh N."/>
            <person name="Nishiyama T."/>
            <person name="Hasebe M."/>
            <person name="Maruyama T."/>
            <person name="Minagawa J."/>
            <person name="Obokata J."/>
            <person name="Shigenobu S."/>
        </authorList>
    </citation>
    <scope>NUCLEOTIDE SEQUENCE [LARGE SCALE GENOMIC DNA]</scope>
</reference>
<evidence type="ECO:0000313" key="2">
    <source>
        <dbReference type="Proteomes" id="UP000762676"/>
    </source>
</evidence>
<organism evidence="1 2">
    <name type="scientific">Elysia marginata</name>
    <dbReference type="NCBI Taxonomy" id="1093978"/>
    <lineage>
        <taxon>Eukaryota</taxon>
        <taxon>Metazoa</taxon>
        <taxon>Spiralia</taxon>
        <taxon>Lophotrochozoa</taxon>
        <taxon>Mollusca</taxon>
        <taxon>Gastropoda</taxon>
        <taxon>Heterobranchia</taxon>
        <taxon>Euthyneura</taxon>
        <taxon>Panpulmonata</taxon>
        <taxon>Sacoglossa</taxon>
        <taxon>Placobranchoidea</taxon>
        <taxon>Plakobranchidae</taxon>
        <taxon>Elysia</taxon>
    </lineage>
</organism>
<name>A0AAV4GCC2_9GAST</name>
<sequence>MFSERTNPSEIHKEHNLVVRVLVKISKVYLAWFGKGRTSLNHKTKAWSPRNIDQCGELSVDENIKRGRCMKTLEMALKLGISKSMDFEIVHDTLVYRKSLLLRFQKVNGGSQASKC</sequence>
<dbReference type="Proteomes" id="UP000762676">
    <property type="component" value="Unassembled WGS sequence"/>
</dbReference>
<gene>
    <name evidence="1" type="ORF">ElyMa_004120400</name>
</gene>
<protein>
    <submittedName>
        <fullName evidence="1">Uncharacterized protein</fullName>
    </submittedName>
</protein>
<comment type="caution">
    <text evidence="1">The sequence shown here is derived from an EMBL/GenBank/DDBJ whole genome shotgun (WGS) entry which is preliminary data.</text>
</comment>
<evidence type="ECO:0000313" key="1">
    <source>
        <dbReference type="EMBL" id="GFR83302.1"/>
    </source>
</evidence>
<dbReference type="AlphaFoldDB" id="A0AAV4GCC2"/>
<accession>A0AAV4GCC2</accession>
<keyword evidence="2" id="KW-1185">Reference proteome</keyword>
<dbReference type="EMBL" id="BMAT01008373">
    <property type="protein sequence ID" value="GFR83302.1"/>
    <property type="molecule type" value="Genomic_DNA"/>
</dbReference>
<proteinExistence type="predicted"/>